<dbReference type="KEGG" id="amol:AMOL_2619"/>
<dbReference type="EC" id="2.6.1.92" evidence="2"/>
<keyword evidence="8" id="KW-1185">Reference proteome</keyword>
<dbReference type="GO" id="GO:0000271">
    <property type="term" value="P:polysaccharide biosynthetic process"/>
    <property type="evidence" value="ECO:0007669"/>
    <property type="project" value="TreeGrafter"/>
</dbReference>
<evidence type="ECO:0000313" key="6">
    <source>
        <dbReference type="EMBL" id="AXX93558.1"/>
    </source>
</evidence>
<feature type="modified residue" description="N6-(pyridoxal phosphate)lysine" evidence="4">
    <location>
        <position position="184"/>
    </location>
</feature>
<dbReference type="InterPro" id="IPR020026">
    <property type="entry name" value="PseC"/>
</dbReference>
<dbReference type="Proteomes" id="UP000221222">
    <property type="component" value="Unassembled WGS sequence"/>
</dbReference>
<dbReference type="PANTHER" id="PTHR30244">
    <property type="entry name" value="TRANSAMINASE"/>
    <property type="match status" value="1"/>
</dbReference>
<dbReference type="EMBL" id="NXFY01000020">
    <property type="protein sequence ID" value="PHO17287.1"/>
    <property type="molecule type" value="Genomic_DNA"/>
</dbReference>
<dbReference type="InterPro" id="IPR015422">
    <property type="entry name" value="PyrdxlP-dep_Trfase_small"/>
</dbReference>
<organism evidence="7 8">
    <name type="scientific">Malaciobacter molluscorum LMG 25693</name>
    <dbReference type="NCBI Taxonomy" id="870501"/>
    <lineage>
        <taxon>Bacteria</taxon>
        <taxon>Pseudomonadati</taxon>
        <taxon>Campylobacterota</taxon>
        <taxon>Epsilonproteobacteria</taxon>
        <taxon>Campylobacterales</taxon>
        <taxon>Arcobacteraceae</taxon>
        <taxon>Malaciobacter</taxon>
    </lineage>
</organism>
<dbReference type="InterPro" id="IPR015421">
    <property type="entry name" value="PyrdxlP-dep_Trfase_major"/>
</dbReference>
<dbReference type="GO" id="GO:0008483">
    <property type="term" value="F:transaminase activity"/>
    <property type="evidence" value="ECO:0007669"/>
    <property type="project" value="UniProtKB-KW"/>
</dbReference>
<reference evidence="7 8" key="1">
    <citation type="submission" date="2017-09" db="EMBL/GenBank/DDBJ databases">
        <title>Arcobacter canalis sp. nov., a new species isolated from a water canal contaminated with urban sewage.</title>
        <authorList>
            <person name="Perez-Cataluna A."/>
            <person name="Salas-Masso N."/>
            <person name="Figueras M.J."/>
        </authorList>
    </citation>
    <scope>NUCLEOTIDE SEQUENCE [LARGE SCALE GENOMIC DNA]</scope>
    <source>
        <strain evidence="7 8">F98-3</strain>
    </source>
</reference>
<dbReference type="PANTHER" id="PTHR30244:SF34">
    <property type="entry name" value="DTDP-4-AMINO-4,6-DIDEOXYGALACTOSE TRANSAMINASE"/>
    <property type="match status" value="1"/>
</dbReference>
<dbReference type="InterPro" id="IPR000653">
    <property type="entry name" value="DegT/StrS_aminotransferase"/>
</dbReference>
<dbReference type="RefSeq" id="WP_099343231.1">
    <property type="nucleotide sequence ID" value="NZ_CP032098.1"/>
</dbReference>
<dbReference type="Gene3D" id="3.40.640.10">
    <property type="entry name" value="Type I PLP-dependent aspartate aminotransferase-like (Major domain)"/>
    <property type="match status" value="1"/>
</dbReference>
<sequence>MKNIPYGKQSISKEDIKAVKDVLKSDFLTTGPKVKEFENALCEYTGVKYCVSVSNATAALHLSSLILLKEGDLVLTTVNSFLATSNSILYAKAKPIFVDIQSDGNIDLDLCEKELLKNDKIKAIYVVHFSGNPVNQEKLAFLKKSYNIKILEDCAHSIGAIENGIKAGSCQNSDISVFSFHPVKQLTTGEGGAILTNRKDIYEKALKLRNHGMSSKTEIAPWFYEMYELGFNYRLTDIACALGLSQIKRLDKFLEKRRKIAKKYDKFFDEYANIKPLYKYTENSSYHLYVILIDFEKYNISKKELFLKLRKKFIYLQYHYIPINKQPYYKKLGYGDEKIPMMEDYYEKALSLPIFPKLSKKEQKYVLDNLIETLEKA</sequence>
<dbReference type="Pfam" id="PF01041">
    <property type="entry name" value="DegT_DnrJ_EryC1"/>
    <property type="match status" value="1"/>
</dbReference>
<reference evidence="6 9" key="2">
    <citation type="submission" date="2018-08" db="EMBL/GenBank/DDBJ databases">
        <title>Complete genome of the Arcobacter molluscorum type strain LMG 25693.</title>
        <authorList>
            <person name="Miller W.G."/>
            <person name="Yee E."/>
            <person name="Bono J.L."/>
        </authorList>
    </citation>
    <scope>NUCLEOTIDE SEQUENCE [LARGE SCALE GENOMIC DNA]</scope>
    <source>
        <strain evidence="6 9">CECT 7696</strain>
    </source>
</reference>
<keyword evidence="4 5" id="KW-0663">Pyridoxal phosphate</keyword>
<dbReference type="GO" id="GO:0030170">
    <property type="term" value="F:pyridoxal phosphate binding"/>
    <property type="evidence" value="ECO:0007669"/>
    <property type="project" value="TreeGrafter"/>
</dbReference>
<dbReference type="NCBIfam" id="TIGR03588">
    <property type="entry name" value="PseC"/>
    <property type="match status" value="1"/>
</dbReference>
<gene>
    <name evidence="7" type="primary">pseC</name>
    <name evidence="6" type="ORF">AMOL_2619</name>
    <name evidence="7" type="ORF">CPU12_11300</name>
</gene>
<dbReference type="InterPro" id="IPR015424">
    <property type="entry name" value="PyrdxlP-dep_Trfase"/>
</dbReference>
<keyword evidence="6" id="KW-0808">Transferase</keyword>
<dbReference type="Gene3D" id="3.90.1150.10">
    <property type="entry name" value="Aspartate Aminotransferase, domain 1"/>
    <property type="match status" value="1"/>
</dbReference>
<accession>A0A2G1DFM2</accession>
<protein>
    <recommendedName>
        <fullName evidence="2">UDP-4-amino-4,6-dideoxy-N-acetyl-beta-L-altrosamine transaminase</fullName>
        <ecNumber evidence="2">2.6.1.92</ecNumber>
    </recommendedName>
</protein>
<evidence type="ECO:0000256" key="3">
    <source>
        <dbReference type="PIRSR" id="PIRSR000390-1"/>
    </source>
</evidence>
<dbReference type="CDD" id="cd00616">
    <property type="entry name" value="AHBA_syn"/>
    <property type="match status" value="1"/>
</dbReference>
<evidence type="ECO:0000313" key="7">
    <source>
        <dbReference type="EMBL" id="PHO17287.1"/>
    </source>
</evidence>
<dbReference type="EMBL" id="CP032098">
    <property type="protein sequence ID" value="AXX93558.1"/>
    <property type="molecule type" value="Genomic_DNA"/>
</dbReference>
<dbReference type="SUPFAM" id="SSF53383">
    <property type="entry name" value="PLP-dependent transferases"/>
    <property type="match status" value="1"/>
</dbReference>
<keyword evidence="6" id="KW-0032">Aminotransferase</keyword>
<name>A0A2G1DFM2_9BACT</name>
<dbReference type="Proteomes" id="UP000262712">
    <property type="component" value="Chromosome"/>
</dbReference>
<dbReference type="AlphaFoldDB" id="A0A2G1DFM2"/>
<dbReference type="PIRSF" id="PIRSF000390">
    <property type="entry name" value="PLP_StrS"/>
    <property type="match status" value="1"/>
</dbReference>
<evidence type="ECO:0000256" key="5">
    <source>
        <dbReference type="RuleBase" id="RU004508"/>
    </source>
</evidence>
<feature type="active site" description="Proton acceptor" evidence="3">
    <location>
        <position position="184"/>
    </location>
</feature>
<evidence type="ECO:0000256" key="1">
    <source>
        <dbReference type="ARBA" id="ARBA00037999"/>
    </source>
</evidence>
<evidence type="ECO:0000313" key="9">
    <source>
        <dbReference type="Proteomes" id="UP000262712"/>
    </source>
</evidence>
<proteinExistence type="inferred from homology"/>
<evidence type="ECO:0000313" key="8">
    <source>
        <dbReference type="Proteomes" id="UP000221222"/>
    </source>
</evidence>
<comment type="similarity">
    <text evidence="1 5">Belongs to the DegT/DnrJ/EryC1 family.</text>
</comment>
<evidence type="ECO:0000256" key="4">
    <source>
        <dbReference type="PIRSR" id="PIRSR000390-2"/>
    </source>
</evidence>
<evidence type="ECO:0000256" key="2">
    <source>
        <dbReference type="NCBIfam" id="TIGR03588"/>
    </source>
</evidence>